<dbReference type="EMBL" id="EF490911">
    <property type="protein sequence ID" value="ABU41094.1"/>
    <property type="molecule type" value="mRNA"/>
</dbReference>
<evidence type="ECO:0000256" key="1">
    <source>
        <dbReference type="SAM" id="Phobius"/>
    </source>
</evidence>
<keyword evidence="1" id="KW-0812">Transmembrane</keyword>
<keyword evidence="1" id="KW-1133">Transmembrane helix</keyword>
<organism evidence="2">
    <name type="scientific">Lepeophtheirus salmonis</name>
    <name type="common">Salmon louse</name>
    <name type="synonym">Caligus salmonis</name>
    <dbReference type="NCBI Taxonomy" id="72036"/>
    <lineage>
        <taxon>Eukaryota</taxon>
        <taxon>Metazoa</taxon>
        <taxon>Ecdysozoa</taxon>
        <taxon>Arthropoda</taxon>
        <taxon>Crustacea</taxon>
        <taxon>Multicrustacea</taxon>
        <taxon>Hexanauplia</taxon>
        <taxon>Copepoda</taxon>
        <taxon>Siphonostomatoida</taxon>
        <taxon>Caligidae</taxon>
        <taxon>Lepeophtheirus</taxon>
    </lineage>
</organism>
<feature type="transmembrane region" description="Helical" evidence="1">
    <location>
        <begin position="93"/>
        <end position="112"/>
    </location>
</feature>
<sequence>MSITINKLNADLLRERQLNLLAGRSSKHGRAFFDGLNGFFNFRNSDTFFFLDVGAGNAWKRDWLVDTGLDGFRVGNLDGNINGCNNGNVVSGFLSNFLAVLVAISLVSMTVSRLADSDHLNVGFLLEGDFNGFGSGVLISLLVVVGADLIGDFLNGLGTDSTCGNVAVLFVNNGLNG</sequence>
<name>A7TZ98_LEPSM</name>
<evidence type="ECO:0000313" key="2">
    <source>
        <dbReference type="EMBL" id="ABU41094.1"/>
    </source>
</evidence>
<keyword evidence="1" id="KW-0472">Membrane</keyword>
<accession>A7TZ98</accession>
<dbReference type="AlphaFoldDB" id="A7TZ98"/>
<proteinExistence type="evidence at transcript level"/>
<protein>
    <submittedName>
        <fullName evidence="2">Uncharacterized protein</fullName>
    </submittedName>
</protein>
<feature type="transmembrane region" description="Helical" evidence="1">
    <location>
        <begin position="132"/>
        <end position="151"/>
    </location>
</feature>
<reference evidence="2" key="1">
    <citation type="submission" date="2007-03" db="EMBL/GenBank/DDBJ databases">
        <title>Salmon louse (Lepeophtheirus salmonis) transcriptomes during post molting maturation and egg production, revealed using EST-sequencing and microarray analysis.</title>
        <authorList>
            <person name="Eichner C."/>
            <person name="Frost P."/>
            <person name="Dysvik B."/>
            <person name="Kristiansen B."/>
            <person name="Jonassen I."/>
            <person name="Nilsen F."/>
        </authorList>
    </citation>
    <scope>NUCLEOTIDE SEQUENCE</scope>
</reference>